<evidence type="ECO:0000313" key="3">
    <source>
        <dbReference type="Proteomes" id="UP000806528"/>
    </source>
</evidence>
<evidence type="ECO:0000313" key="2">
    <source>
        <dbReference type="EMBL" id="MBE2997179.1"/>
    </source>
</evidence>
<keyword evidence="1" id="KW-1133">Transmembrane helix</keyword>
<feature type="transmembrane region" description="Helical" evidence="1">
    <location>
        <begin position="160"/>
        <end position="181"/>
    </location>
</feature>
<feature type="transmembrane region" description="Helical" evidence="1">
    <location>
        <begin position="97"/>
        <end position="116"/>
    </location>
</feature>
<comment type="caution">
    <text evidence="2">The sequence shown here is derived from an EMBL/GenBank/DDBJ whole genome shotgun (WGS) entry which is preliminary data.</text>
</comment>
<dbReference type="Proteomes" id="UP000806528">
    <property type="component" value="Unassembled WGS sequence"/>
</dbReference>
<accession>A0ABR9P030</accession>
<gene>
    <name evidence="2" type="ORF">IDM40_00470</name>
</gene>
<dbReference type="RefSeq" id="WP_193119843.1">
    <property type="nucleotide sequence ID" value="NZ_JADBGI010000001.1"/>
</dbReference>
<proteinExistence type="predicted"/>
<keyword evidence="1" id="KW-0812">Transmembrane</keyword>
<evidence type="ECO:0000256" key="1">
    <source>
        <dbReference type="SAM" id="Phobius"/>
    </source>
</evidence>
<feature type="transmembrane region" description="Helical" evidence="1">
    <location>
        <begin position="123"/>
        <end position="140"/>
    </location>
</feature>
<protein>
    <submittedName>
        <fullName evidence="2">Type II secretion system F family protein</fullName>
    </submittedName>
</protein>
<dbReference type="PANTHER" id="PTHR35007">
    <property type="entry name" value="INTEGRAL MEMBRANE PROTEIN-RELATED"/>
    <property type="match status" value="1"/>
</dbReference>
<organism evidence="2 3">
    <name type="scientific">Nocardiopsis coralli</name>
    <dbReference type="NCBI Taxonomy" id="2772213"/>
    <lineage>
        <taxon>Bacteria</taxon>
        <taxon>Bacillati</taxon>
        <taxon>Actinomycetota</taxon>
        <taxon>Actinomycetes</taxon>
        <taxon>Streptosporangiales</taxon>
        <taxon>Nocardiopsidaceae</taxon>
        <taxon>Nocardiopsis</taxon>
    </lineage>
</organism>
<feature type="transmembrane region" description="Helical" evidence="1">
    <location>
        <begin position="277"/>
        <end position="297"/>
    </location>
</feature>
<keyword evidence="1" id="KW-0472">Membrane</keyword>
<keyword evidence="3" id="KW-1185">Reference proteome</keyword>
<name>A0ABR9P030_9ACTN</name>
<dbReference type="EMBL" id="JADBGI010000001">
    <property type="protein sequence ID" value="MBE2997179.1"/>
    <property type="molecule type" value="Genomic_DNA"/>
</dbReference>
<sequence length="300" mass="31541">MSIPLAVAALGGLLVAGGLVAALWPRLTQPSLAERLSDPAPPLPIDDAPTAPSGGWSRMLGRPGVPVLAGLGLPTRRTRQHLSACEKPVEDYLAQKAAMLGLALVVPPAAGAMLTVSGLSLRPTWALGAWFVFALLLWMGPDLEARDQARERSEQMRHTIAAVCDLVVISLAGGAGVQGALHEATRTTDTWAMRALRTSLHTATLRREPTWSALQELGERYQVPAATDLAASLRLAGADGARVRASLAAKASTLRGQHLADLEAEAHAATERMSLPVVLMFAGFLLLIGYPAVSLILTSV</sequence>
<dbReference type="PANTHER" id="PTHR35007:SF1">
    <property type="entry name" value="PILUS ASSEMBLY PROTEIN"/>
    <property type="match status" value="1"/>
</dbReference>
<reference evidence="2 3" key="1">
    <citation type="submission" date="2020-09" db="EMBL/GenBank/DDBJ databases">
        <title>Diversity and distribution of actinomycetes associated with coral in the coast of Hainan.</title>
        <authorList>
            <person name="Li F."/>
        </authorList>
    </citation>
    <scope>NUCLEOTIDE SEQUENCE [LARGE SCALE GENOMIC DNA]</scope>
    <source>
        <strain evidence="2 3">HNM0947</strain>
    </source>
</reference>